<gene>
    <name evidence="3" type="ORF">QYE76_060571</name>
</gene>
<dbReference type="Proteomes" id="UP001231189">
    <property type="component" value="Unassembled WGS sequence"/>
</dbReference>
<keyword evidence="4" id="KW-1185">Reference proteome</keyword>
<proteinExistence type="predicted"/>
<evidence type="ECO:0000259" key="2">
    <source>
        <dbReference type="Pfam" id="PF04195"/>
    </source>
</evidence>
<evidence type="ECO:0000313" key="4">
    <source>
        <dbReference type="Proteomes" id="UP001231189"/>
    </source>
</evidence>
<feature type="region of interest" description="Disordered" evidence="1">
    <location>
        <begin position="520"/>
        <end position="570"/>
    </location>
</feature>
<dbReference type="PANTHER" id="PTHR33026">
    <property type="entry name" value="OS06G0360600 PROTEIN"/>
    <property type="match status" value="1"/>
</dbReference>
<name>A0AAD8W3X2_LOLMU</name>
<feature type="compositionally biased region" description="Low complexity" evidence="1">
    <location>
        <begin position="538"/>
        <end position="555"/>
    </location>
</feature>
<sequence length="570" mass="62294">MESAWTLGTRITYPVPSKARLASLESWNFCPAPAAAPESPPPRVPAPDLTGLTPGLCRRFVLVTSMSLPIRCGSGRRGVAISGQPPAAVGYKCRGGGIEAALAPFFLLALLPRSFSSLELLAVPTPFLFRSSGEPQRAVAPTILRRATAASPPIRRHGATRIDGALFSTAISSGEERLFFALPPLLDLLFFFVLDGSAERLLEGLLQDDDIARLVRLRRIPAGVITRAPGAEEEPRPEPGERVVFGAHLDRGLGLPASNFFRRFLDHFGLQPHHLPANAMILLSCYVAFMEGYAGLWPDVEFWSRLFYIKAQTTEGRLRTCGAASIYPRTGTSFPRIPTVDSVKNWQMSFFYVRNESPAFDRLNRGIQPGPPVGRINWGYNPKSSDPDAEVNLLWDFWPRVTEGRLSAEDLLCTYISRRVIPLQWRVHKIGHMSGLLDPTRTSKLELSKAQVAHRVNNITKANMPDNWDWGLAPYDREQPPELLFTRQGLEDGDLATKVWTPDLVDPADLAGDQAGDDDLAVAQDQGGQGEHNPPPSLSMSRSRSRSAAAEPAQSGTGHPGGASARGAAY</sequence>
<accession>A0AAD8W3X2</accession>
<dbReference type="AlphaFoldDB" id="A0AAD8W3X2"/>
<organism evidence="3 4">
    <name type="scientific">Lolium multiflorum</name>
    <name type="common">Italian ryegrass</name>
    <name type="synonym">Lolium perenne subsp. multiflorum</name>
    <dbReference type="NCBI Taxonomy" id="4521"/>
    <lineage>
        <taxon>Eukaryota</taxon>
        <taxon>Viridiplantae</taxon>
        <taxon>Streptophyta</taxon>
        <taxon>Embryophyta</taxon>
        <taxon>Tracheophyta</taxon>
        <taxon>Spermatophyta</taxon>
        <taxon>Magnoliopsida</taxon>
        <taxon>Liliopsida</taxon>
        <taxon>Poales</taxon>
        <taxon>Poaceae</taxon>
        <taxon>BOP clade</taxon>
        <taxon>Pooideae</taxon>
        <taxon>Poodae</taxon>
        <taxon>Poeae</taxon>
        <taxon>Poeae Chloroplast Group 2 (Poeae type)</taxon>
        <taxon>Loliodinae</taxon>
        <taxon>Loliinae</taxon>
        <taxon>Lolium</taxon>
    </lineage>
</organism>
<evidence type="ECO:0000256" key="1">
    <source>
        <dbReference type="SAM" id="MobiDB-lite"/>
    </source>
</evidence>
<feature type="domain" description="Transposase (putative) gypsy type" evidence="2">
    <location>
        <begin position="243"/>
        <end position="310"/>
    </location>
</feature>
<evidence type="ECO:0000313" key="3">
    <source>
        <dbReference type="EMBL" id="KAK1642766.1"/>
    </source>
</evidence>
<protein>
    <recommendedName>
        <fullName evidence="2">Transposase (putative) gypsy type domain-containing protein</fullName>
    </recommendedName>
</protein>
<dbReference type="EMBL" id="JAUUTY010000004">
    <property type="protein sequence ID" value="KAK1642766.1"/>
    <property type="molecule type" value="Genomic_DNA"/>
</dbReference>
<dbReference type="InterPro" id="IPR007321">
    <property type="entry name" value="Transposase_28"/>
</dbReference>
<reference evidence="3" key="1">
    <citation type="submission" date="2023-07" db="EMBL/GenBank/DDBJ databases">
        <title>A chromosome-level genome assembly of Lolium multiflorum.</title>
        <authorList>
            <person name="Chen Y."/>
            <person name="Copetti D."/>
            <person name="Kolliker R."/>
            <person name="Studer B."/>
        </authorList>
    </citation>
    <scope>NUCLEOTIDE SEQUENCE</scope>
    <source>
        <strain evidence="3">02402/16</strain>
        <tissue evidence="3">Leaf</tissue>
    </source>
</reference>
<comment type="caution">
    <text evidence="3">The sequence shown here is derived from an EMBL/GenBank/DDBJ whole genome shotgun (WGS) entry which is preliminary data.</text>
</comment>
<dbReference type="PANTHER" id="PTHR33026:SF7">
    <property type="entry name" value="OS03G0100275 PROTEIN"/>
    <property type="match status" value="1"/>
</dbReference>
<dbReference type="Pfam" id="PF04195">
    <property type="entry name" value="Transposase_28"/>
    <property type="match status" value="1"/>
</dbReference>